<reference evidence="1 2" key="1">
    <citation type="submission" date="2024-08" db="EMBL/GenBank/DDBJ databases">
        <title>Insights into the chromosomal genome structure of Flemingia macrophylla.</title>
        <authorList>
            <person name="Ding Y."/>
            <person name="Zhao Y."/>
            <person name="Bi W."/>
            <person name="Wu M."/>
            <person name="Zhao G."/>
            <person name="Gong Y."/>
            <person name="Li W."/>
            <person name="Zhang P."/>
        </authorList>
    </citation>
    <scope>NUCLEOTIDE SEQUENCE [LARGE SCALE GENOMIC DNA]</scope>
    <source>
        <strain evidence="1">DYQJB</strain>
        <tissue evidence="1">Leaf</tissue>
    </source>
</reference>
<protein>
    <submittedName>
        <fullName evidence="1">Uncharacterized protein</fullName>
    </submittedName>
</protein>
<gene>
    <name evidence="1" type="ORF">Fmac_019182</name>
</gene>
<name>A0ABD1M756_9FABA</name>
<organism evidence="1 2">
    <name type="scientific">Flemingia macrophylla</name>
    <dbReference type="NCBI Taxonomy" id="520843"/>
    <lineage>
        <taxon>Eukaryota</taxon>
        <taxon>Viridiplantae</taxon>
        <taxon>Streptophyta</taxon>
        <taxon>Embryophyta</taxon>
        <taxon>Tracheophyta</taxon>
        <taxon>Spermatophyta</taxon>
        <taxon>Magnoliopsida</taxon>
        <taxon>eudicotyledons</taxon>
        <taxon>Gunneridae</taxon>
        <taxon>Pentapetalae</taxon>
        <taxon>rosids</taxon>
        <taxon>fabids</taxon>
        <taxon>Fabales</taxon>
        <taxon>Fabaceae</taxon>
        <taxon>Papilionoideae</taxon>
        <taxon>50 kb inversion clade</taxon>
        <taxon>NPAAA clade</taxon>
        <taxon>indigoferoid/millettioid clade</taxon>
        <taxon>Phaseoleae</taxon>
        <taxon>Flemingia</taxon>
    </lineage>
</organism>
<sequence>MDTCRSAGVLLRREKREPNHFRCGFDIVIQNWWAHRLPFDNHLVFSGDSAIMVNKFREVDNCIGFVFSILFEVKNYPGVSSSSHCSFSWSSQHPFYLSFENDFTEEYFDVPLDIELHKFDGSKHLWIIYMSQQHCHFVKSRAHISFKGHPHVKIINWGSKSIFREDVDDFKMMQQGQHIPLNRNGPEEYVEFDYVTKSNGLCGPKIRIPYNWLVTDEEEAQNINAKAKEKSLCLSLIYVGRALSGQCMKTEKHLFQTQGSVKQSEHD</sequence>
<accession>A0ABD1M756</accession>
<evidence type="ECO:0000313" key="1">
    <source>
        <dbReference type="EMBL" id="KAL2331601.1"/>
    </source>
</evidence>
<dbReference type="AlphaFoldDB" id="A0ABD1M756"/>
<keyword evidence="2" id="KW-1185">Reference proteome</keyword>
<proteinExistence type="predicted"/>
<evidence type="ECO:0000313" key="2">
    <source>
        <dbReference type="Proteomes" id="UP001603857"/>
    </source>
</evidence>
<dbReference type="EMBL" id="JBGMDY010000006">
    <property type="protein sequence ID" value="KAL2331601.1"/>
    <property type="molecule type" value="Genomic_DNA"/>
</dbReference>
<dbReference type="Proteomes" id="UP001603857">
    <property type="component" value="Unassembled WGS sequence"/>
</dbReference>
<comment type="caution">
    <text evidence="1">The sequence shown here is derived from an EMBL/GenBank/DDBJ whole genome shotgun (WGS) entry which is preliminary data.</text>
</comment>